<dbReference type="Pfam" id="PF01381">
    <property type="entry name" value="HTH_3"/>
    <property type="match status" value="1"/>
</dbReference>
<gene>
    <name evidence="2" type="ORF">S01H1_26944</name>
</gene>
<evidence type="ECO:0000259" key="1">
    <source>
        <dbReference type="PROSITE" id="PS50943"/>
    </source>
</evidence>
<dbReference type="EMBL" id="BARS01016370">
    <property type="protein sequence ID" value="GAF86774.1"/>
    <property type="molecule type" value="Genomic_DNA"/>
</dbReference>
<dbReference type="InterPro" id="IPR010982">
    <property type="entry name" value="Lambda_DNA-bd_dom_sf"/>
</dbReference>
<dbReference type="SMART" id="SM00530">
    <property type="entry name" value="HTH_XRE"/>
    <property type="match status" value="1"/>
</dbReference>
<dbReference type="Gene3D" id="1.10.260.40">
    <property type="entry name" value="lambda repressor-like DNA-binding domains"/>
    <property type="match status" value="1"/>
</dbReference>
<protein>
    <recommendedName>
        <fullName evidence="1">HTH cro/C1-type domain-containing protein</fullName>
    </recommendedName>
</protein>
<dbReference type="AlphaFoldDB" id="X0T0J5"/>
<dbReference type="InterPro" id="IPR001387">
    <property type="entry name" value="Cro/C1-type_HTH"/>
</dbReference>
<proteinExistence type="predicted"/>
<organism evidence="2">
    <name type="scientific">marine sediment metagenome</name>
    <dbReference type="NCBI Taxonomy" id="412755"/>
    <lineage>
        <taxon>unclassified sequences</taxon>
        <taxon>metagenomes</taxon>
        <taxon>ecological metagenomes</taxon>
    </lineage>
</organism>
<dbReference type="CDD" id="cd00093">
    <property type="entry name" value="HTH_XRE"/>
    <property type="match status" value="1"/>
</dbReference>
<feature type="domain" description="HTH cro/C1-type" evidence="1">
    <location>
        <begin position="37"/>
        <end position="92"/>
    </location>
</feature>
<reference evidence="2" key="1">
    <citation type="journal article" date="2014" name="Front. Microbiol.">
        <title>High frequency of phylogenetically diverse reductive dehalogenase-homologous genes in deep subseafloor sedimentary metagenomes.</title>
        <authorList>
            <person name="Kawai M."/>
            <person name="Futagami T."/>
            <person name="Toyoda A."/>
            <person name="Takaki Y."/>
            <person name="Nishi S."/>
            <person name="Hori S."/>
            <person name="Arai W."/>
            <person name="Tsubouchi T."/>
            <person name="Morono Y."/>
            <person name="Uchiyama I."/>
            <person name="Ito T."/>
            <person name="Fujiyama A."/>
            <person name="Inagaki F."/>
            <person name="Takami H."/>
        </authorList>
    </citation>
    <scope>NUCLEOTIDE SEQUENCE</scope>
    <source>
        <strain evidence="2">Expedition CK06-06</strain>
    </source>
</reference>
<sequence length="100" mass="11693">MKDTVKFKDYLKEELKDPEFREAFDEEGVYASLAIQIAKIRQKQKLTQKELANRLHTTQQTISRLENIHNKSYSLQTLIKLARILDKRVIVKFSGSGRRG</sequence>
<dbReference type="SUPFAM" id="SSF47413">
    <property type="entry name" value="lambda repressor-like DNA-binding domains"/>
    <property type="match status" value="1"/>
</dbReference>
<dbReference type="GO" id="GO:0003677">
    <property type="term" value="F:DNA binding"/>
    <property type="evidence" value="ECO:0007669"/>
    <property type="project" value="InterPro"/>
</dbReference>
<accession>X0T0J5</accession>
<evidence type="ECO:0000313" key="2">
    <source>
        <dbReference type="EMBL" id="GAF86774.1"/>
    </source>
</evidence>
<name>X0T0J5_9ZZZZ</name>
<dbReference type="PROSITE" id="PS50943">
    <property type="entry name" value="HTH_CROC1"/>
    <property type="match status" value="1"/>
</dbReference>
<comment type="caution">
    <text evidence="2">The sequence shown here is derived from an EMBL/GenBank/DDBJ whole genome shotgun (WGS) entry which is preliminary data.</text>
</comment>